<dbReference type="SMART" id="SM00612">
    <property type="entry name" value="Kelch"/>
    <property type="match status" value="2"/>
</dbReference>
<proteinExistence type="predicted"/>
<dbReference type="Proteomes" id="UP000886520">
    <property type="component" value="Chromosome 9"/>
</dbReference>
<evidence type="ECO:0000313" key="4">
    <source>
        <dbReference type="Proteomes" id="UP000886520"/>
    </source>
</evidence>
<accession>A0A9D4ZJT8</accession>
<dbReference type="Gene3D" id="2.120.10.80">
    <property type="entry name" value="Kelch-type beta propeller"/>
    <property type="match status" value="1"/>
</dbReference>
<evidence type="ECO:0000313" key="3">
    <source>
        <dbReference type="EMBL" id="KAI5075716.1"/>
    </source>
</evidence>
<reference evidence="3" key="1">
    <citation type="submission" date="2021-01" db="EMBL/GenBank/DDBJ databases">
        <title>Adiantum capillus-veneris genome.</title>
        <authorList>
            <person name="Fang Y."/>
            <person name="Liao Q."/>
        </authorList>
    </citation>
    <scope>NUCLEOTIDE SEQUENCE</scope>
    <source>
        <strain evidence="3">H3</strain>
        <tissue evidence="3">Leaf</tissue>
    </source>
</reference>
<sequence length="279" mass="31588">MGPLVLLLGGLYFGPKSFNSLHIFDTTSSSWWHGSSMQFSRSDFAWGVIENRLYVAGGFFDEDIGHIQQVEVYDPDADEWSSLPDMPVHILIDMYFVHKGMLYVRGCEPAEKLSDYVLKMLSYNPSSKEWTDEDWMLGTIFKNVGPLTTNRLIALQEKGDDTLYMLEVKGEPYDYYSGEFPACVKILKLAPDALEWETLFEKLDVAHRFMECPCSEAVGTHRDVCFASMGKKVITMGHSQSDSDYEEKGEMELHATESNEVLQLSLNCPANWDAVVVNA</sequence>
<dbReference type="InterPro" id="IPR015915">
    <property type="entry name" value="Kelch-typ_b-propeller"/>
</dbReference>
<organism evidence="3 4">
    <name type="scientific">Adiantum capillus-veneris</name>
    <name type="common">Maidenhair fern</name>
    <dbReference type="NCBI Taxonomy" id="13818"/>
    <lineage>
        <taxon>Eukaryota</taxon>
        <taxon>Viridiplantae</taxon>
        <taxon>Streptophyta</taxon>
        <taxon>Embryophyta</taxon>
        <taxon>Tracheophyta</taxon>
        <taxon>Polypodiopsida</taxon>
        <taxon>Polypodiidae</taxon>
        <taxon>Polypodiales</taxon>
        <taxon>Pteridineae</taxon>
        <taxon>Pteridaceae</taxon>
        <taxon>Vittarioideae</taxon>
        <taxon>Adiantum</taxon>
    </lineage>
</organism>
<evidence type="ECO:0000256" key="1">
    <source>
        <dbReference type="ARBA" id="ARBA00022441"/>
    </source>
</evidence>
<name>A0A9D4ZJT8_ADICA</name>
<dbReference type="InterPro" id="IPR006652">
    <property type="entry name" value="Kelch_1"/>
</dbReference>
<dbReference type="PANTHER" id="PTHR46344:SF27">
    <property type="entry name" value="KELCH REPEAT SUPERFAMILY PROTEIN"/>
    <property type="match status" value="1"/>
</dbReference>
<keyword evidence="4" id="KW-1185">Reference proteome</keyword>
<gene>
    <name evidence="3" type="ORF">GOP47_0009792</name>
</gene>
<dbReference type="AlphaFoldDB" id="A0A9D4ZJT8"/>
<evidence type="ECO:0000256" key="2">
    <source>
        <dbReference type="ARBA" id="ARBA00022737"/>
    </source>
</evidence>
<dbReference type="SUPFAM" id="SSF117281">
    <property type="entry name" value="Kelch motif"/>
    <property type="match status" value="1"/>
</dbReference>
<dbReference type="OrthoDB" id="45365at2759"/>
<protein>
    <submittedName>
        <fullName evidence="3">Uncharacterized protein</fullName>
    </submittedName>
</protein>
<dbReference type="Pfam" id="PF01344">
    <property type="entry name" value="Kelch_1"/>
    <property type="match status" value="1"/>
</dbReference>
<dbReference type="PANTHER" id="PTHR46344">
    <property type="entry name" value="OS02G0202900 PROTEIN"/>
    <property type="match status" value="1"/>
</dbReference>
<keyword evidence="1" id="KW-0880">Kelch repeat</keyword>
<keyword evidence="2" id="KW-0677">Repeat</keyword>
<comment type="caution">
    <text evidence="3">The sequence shown here is derived from an EMBL/GenBank/DDBJ whole genome shotgun (WGS) entry which is preliminary data.</text>
</comment>
<dbReference type="EMBL" id="JABFUD020000009">
    <property type="protein sequence ID" value="KAI5075716.1"/>
    <property type="molecule type" value="Genomic_DNA"/>
</dbReference>